<dbReference type="PRINTS" id="PR00081">
    <property type="entry name" value="GDHRDH"/>
</dbReference>
<dbReference type="RefSeq" id="WP_167463607.1">
    <property type="nucleotide sequence ID" value="NZ_CP046171.1"/>
</dbReference>
<protein>
    <submittedName>
        <fullName evidence="4">SDR family NAD(P)-dependent oxidoreductase</fullName>
    </submittedName>
</protein>
<organism evidence="4 5">
    <name type="scientific">Nocardia brasiliensis</name>
    <dbReference type="NCBI Taxonomy" id="37326"/>
    <lineage>
        <taxon>Bacteria</taxon>
        <taxon>Bacillati</taxon>
        <taxon>Actinomycetota</taxon>
        <taxon>Actinomycetes</taxon>
        <taxon>Mycobacteriales</taxon>
        <taxon>Nocardiaceae</taxon>
        <taxon>Nocardia</taxon>
    </lineage>
</organism>
<keyword evidence="2" id="KW-0521">NADP</keyword>
<dbReference type="Gene3D" id="3.40.50.720">
    <property type="entry name" value="NAD(P)-binding Rossmann-like Domain"/>
    <property type="match status" value="1"/>
</dbReference>
<sequence length="239" mass="25150">MTTTTTALVTGANKGLGRETVRRLGELGWQVFLGARDADRGKQAAAELAEQGLHVEFVHLDVTSAASVAAAVATVRARTAALDVLINNAGIPGEFRAPEQTRAEDLRPVFETNVFAPVQVTNAFLPLLRAAAHPRVVMVSSGMGSLTITADPQRLESTLPNLGYSPSKAALNMIMSQYSRALPEIRFNAADPGYTATDFNNHGGYQTVTEGTDAIVGLATAGPDGPTGGYFDRAGALPW</sequence>
<dbReference type="Pfam" id="PF00106">
    <property type="entry name" value="adh_short"/>
    <property type="match status" value="1"/>
</dbReference>
<evidence type="ECO:0000256" key="1">
    <source>
        <dbReference type="ARBA" id="ARBA00006484"/>
    </source>
</evidence>
<accession>A0A6G9XUC3</accession>
<dbReference type="EMBL" id="CP046171">
    <property type="protein sequence ID" value="QIS04486.1"/>
    <property type="molecule type" value="Genomic_DNA"/>
</dbReference>
<evidence type="ECO:0000313" key="4">
    <source>
        <dbReference type="EMBL" id="QIS04486.1"/>
    </source>
</evidence>
<name>A0A6G9XUC3_NOCBR</name>
<dbReference type="SUPFAM" id="SSF51735">
    <property type="entry name" value="NAD(P)-binding Rossmann-fold domains"/>
    <property type="match status" value="1"/>
</dbReference>
<dbReference type="PANTHER" id="PTHR43490:SF99">
    <property type="entry name" value="SHORT-CHAIN DEHYDROGENASE_REDUCTASE"/>
    <property type="match status" value="1"/>
</dbReference>
<dbReference type="GO" id="GO:0016491">
    <property type="term" value="F:oxidoreductase activity"/>
    <property type="evidence" value="ECO:0007669"/>
    <property type="project" value="UniProtKB-KW"/>
</dbReference>
<dbReference type="PANTHER" id="PTHR43490">
    <property type="entry name" value="(+)-NEOMENTHOL DEHYDROGENASE"/>
    <property type="match status" value="1"/>
</dbReference>
<dbReference type="InterPro" id="IPR002347">
    <property type="entry name" value="SDR_fam"/>
</dbReference>
<dbReference type="Proteomes" id="UP000501705">
    <property type="component" value="Chromosome"/>
</dbReference>
<dbReference type="InterPro" id="IPR036291">
    <property type="entry name" value="NAD(P)-bd_dom_sf"/>
</dbReference>
<keyword evidence="3" id="KW-0560">Oxidoreductase</keyword>
<gene>
    <name evidence="4" type="ORF">F5X71_21055</name>
</gene>
<evidence type="ECO:0000256" key="3">
    <source>
        <dbReference type="ARBA" id="ARBA00023002"/>
    </source>
</evidence>
<reference evidence="4 5" key="1">
    <citation type="journal article" date="2019" name="ACS Chem. Biol.">
        <title>Identification and Mobilization of a Cryptic Antibiotic Biosynthesis Gene Locus from a Human-Pathogenic Nocardia Isolate.</title>
        <authorList>
            <person name="Herisse M."/>
            <person name="Ishida K."/>
            <person name="Porter J.L."/>
            <person name="Howden B."/>
            <person name="Hertweck C."/>
            <person name="Stinear T.P."/>
            <person name="Pidot S.J."/>
        </authorList>
    </citation>
    <scope>NUCLEOTIDE SEQUENCE [LARGE SCALE GENOMIC DNA]</scope>
    <source>
        <strain evidence="4 5">AUSMDU00024985</strain>
    </source>
</reference>
<evidence type="ECO:0000313" key="5">
    <source>
        <dbReference type="Proteomes" id="UP000501705"/>
    </source>
</evidence>
<dbReference type="AlphaFoldDB" id="A0A6G9XUC3"/>
<comment type="similarity">
    <text evidence="1">Belongs to the short-chain dehydrogenases/reductases (SDR) family.</text>
</comment>
<evidence type="ECO:0000256" key="2">
    <source>
        <dbReference type="ARBA" id="ARBA00022857"/>
    </source>
</evidence>
<proteinExistence type="inferred from homology"/>